<keyword evidence="1" id="KW-0614">Plasmid</keyword>
<evidence type="ECO:0000313" key="1">
    <source>
        <dbReference type="EMBL" id="BAQ50140.1"/>
    </source>
</evidence>
<dbReference type="Proteomes" id="UP000061432">
    <property type="component" value="Plasmid pMaq22A_2p"/>
</dbReference>
<protein>
    <submittedName>
        <fullName evidence="1">Uncharacterized protein</fullName>
    </submittedName>
</protein>
<gene>
    <name evidence="1" type="ORF">Maq22A_2p41935</name>
</gene>
<evidence type="ECO:0000313" key="2">
    <source>
        <dbReference type="Proteomes" id="UP000061432"/>
    </source>
</evidence>
<reference evidence="1 2" key="1">
    <citation type="journal article" date="2015" name="Genome Announc.">
        <title>Complete Genome Sequence of Methylobacterium aquaticum Strain 22A, Isolated from Racomitrium japonicum Moss.</title>
        <authorList>
            <person name="Tani A."/>
            <person name="Ogura Y."/>
            <person name="Hayashi T."/>
            <person name="Kimbara K."/>
        </authorList>
    </citation>
    <scope>NUCLEOTIDE SEQUENCE [LARGE SCALE GENOMIC DNA]</scope>
    <source>
        <strain evidence="1 2">MA-22A</strain>
        <plasmid evidence="2">Plasmid pMaq22A_2p DNA</plasmid>
    </source>
</reference>
<dbReference type="KEGG" id="maqu:Maq22A_2p41935"/>
<accession>A0A0C6G255</accession>
<dbReference type="PATRIC" id="fig|270351.10.peg.7298"/>
<reference evidence="2" key="2">
    <citation type="submission" date="2015-01" db="EMBL/GenBank/DDBJ databases">
        <title>Complete genome sequence of Methylobacterium aquaticum strain 22A.</title>
        <authorList>
            <person name="Tani A."/>
            <person name="Ogura Y."/>
            <person name="Hayashi T."/>
        </authorList>
    </citation>
    <scope>NUCLEOTIDE SEQUENCE [LARGE SCALE GENOMIC DNA]</scope>
    <source>
        <strain evidence="2">MA-22A</strain>
        <plasmid evidence="2">Plasmid pMaq22A_2p DNA</plasmid>
    </source>
</reference>
<proteinExistence type="predicted"/>
<organism evidence="1 2">
    <name type="scientific">Methylobacterium aquaticum</name>
    <dbReference type="NCBI Taxonomy" id="270351"/>
    <lineage>
        <taxon>Bacteria</taxon>
        <taxon>Pseudomonadati</taxon>
        <taxon>Pseudomonadota</taxon>
        <taxon>Alphaproteobacteria</taxon>
        <taxon>Hyphomicrobiales</taxon>
        <taxon>Methylobacteriaceae</taxon>
        <taxon>Methylobacterium</taxon>
    </lineage>
</organism>
<sequence length="49" mass="5434">MRQHGNHPRLCAQGEWQDCGSCETGTLREQSITLEGRVISPHGVARVEC</sequence>
<geneLocation type="plasmid" evidence="2">
    <name>pMaq22A_2p DNA</name>
</geneLocation>
<dbReference type="EMBL" id="AP014706">
    <property type="protein sequence ID" value="BAQ50140.1"/>
    <property type="molecule type" value="Genomic_DNA"/>
</dbReference>
<name>A0A0C6G255_9HYPH</name>
<dbReference type="AlphaFoldDB" id="A0A0C6G255"/>